<protein>
    <recommendedName>
        <fullName evidence="1">Ycf2 N-terminal domain-containing protein</fullName>
    </recommendedName>
</protein>
<evidence type="ECO:0000259" key="1">
    <source>
        <dbReference type="Pfam" id="PF05695"/>
    </source>
</evidence>
<dbReference type="Pfam" id="PF05695">
    <property type="entry name" value="Ycf2"/>
    <property type="match status" value="1"/>
</dbReference>
<dbReference type="AlphaFoldDB" id="A0A3Q7J6I2"/>
<dbReference type="InParanoid" id="A0A3Q7J6I2"/>
<feature type="domain" description="Ycf2 N-terminal" evidence="1">
    <location>
        <begin position="1"/>
        <end position="65"/>
    </location>
</feature>
<accession>A0A3Q7J6I2</accession>
<dbReference type="Gramene" id="Solyc12g019590.1.1">
    <property type="protein sequence ID" value="Solyc12g019590.1.1.1"/>
    <property type="gene ID" value="Solyc12g019590.1"/>
</dbReference>
<name>A0A3Q7J6I2_SOLLC</name>
<evidence type="ECO:0000313" key="3">
    <source>
        <dbReference type="Proteomes" id="UP000004994"/>
    </source>
</evidence>
<reference evidence="2" key="1">
    <citation type="journal article" date="2012" name="Nature">
        <title>The tomato genome sequence provides insights into fleshy fruit evolution.</title>
        <authorList>
            <consortium name="Tomato Genome Consortium"/>
        </authorList>
    </citation>
    <scope>NUCLEOTIDE SEQUENCE [LARGE SCALE GENOMIC DNA]</scope>
    <source>
        <strain evidence="2">cv. Heinz 1706</strain>
    </source>
</reference>
<dbReference type="PaxDb" id="4081-Solyc12g019590.1.1"/>
<proteinExistence type="predicted"/>
<keyword evidence="3" id="KW-1185">Reference proteome</keyword>
<reference evidence="2" key="2">
    <citation type="submission" date="2019-01" db="UniProtKB">
        <authorList>
            <consortium name="EnsemblPlants"/>
        </authorList>
    </citation>
    <scope>IDENTIFICATION</scope>
    <source>
        <strain evidence="2">cv. Heinz 1706</strain>
    </source>
</reference>
<dbReference type="Proteomes" id="UP000004994">
    <property type="component" value="Chromosome 12"/>
</dbReference>
<evidence type="ECO:0000313" key="2">
    <source>
        <dbReference type="EnsemblPlants" id="Solyc12g019590.1.1.1"/>
    </source>
</evidence>
<dbReference type="InterPro" id="IPR056777">
    <property type="entry name" value="Ycf2_N"/>
</dbReference>
<sequence>MIFHDQNNWMNPMKPFHRSSLISSFYKVTQLQFLNNPHHFCFYWNTRFPIFVKKAPGIGSISTFGRCFHDQYLPFSERQ</sequence>
<dbReference type="EnsemblPlants" id="Solyc12g019590.1.1">
    <property type="protein sequence ID" value="Solyc12g019590.1.1.1"/>
    <property type="gene ID" value="Solyc12g019590.1"/>
</dbReference>
<organism evidence="2">
    <name type="scientific">Solanum lycopersicum</name>
    <name type="common">Tomato</name>
    <name type="synonym">Lycopersicon esculentum</name>
    <dbReference type="NCBI Taxonomy" id="4081"/>
    <lineage>
        <taxon>Eukaryota</taxon>
        <taxon>Viridiplantae</taxon>
        <taxon>Streptophyta</taxon>
        <taxon>Embryophyta</taxon>
        <taxon>Tracheophyta</taxon>
        <taxon>Spermatophyta</taxon>
        <taxon>Magnoliopsida</taxon>
        <taxon>eudicotyledons</taxon>
        <taxon>Gunneridae</taxon>
        <taxon>Pentapetalae</taxon>
        <taxon>asterids</taxon>
        <taxon>lamiids</taxon>
        <taxon>Solanales</taxon>
        <taxon>Solanaceae</taxon>
        <taxon>Solanoideae</taxon>
        <taxon>Solaneae</taxon>
        <taxon>Solanum</taxon>
        <taxon>Solanum subgen. Lycopersicon</taxon>
    </lineage>
</organism>